<dbReference type="Gene3D" id="3.40.190.10">
    <property type="entry name" value="Periplasmic binding protein-like II"/>
    <property type="match status" value="1"/>
</dbReference>
<dbReference type="AlphaFoldDB" id="A0A9D9NE85"/>
<reference evidence="5" key="2">
    <citation type="journal article" date="2021" name="PeerJ">
        <title>Extensive microbial diversity within the chicken gut microbiome revealed by metagenomics and culture.</title>
        <authorList>
            <person name="Gilroy R."/>
            <person name="Ravi A."/>
            <person name="Getino M."/>
            <person name="Pursley I."/>
            <person name="Horton D.L."/>
            <person name="Alikhan N.F."/>
            <person name="Baker D."/>
            <person name="Gharbi K."/>
            <person name="Hall N."/>
            <person name="Watson M."/>
            <person name="Adriaenssens E.M."/>
            <person name="Foster-Nyarko E."/>
            <person name="Jarju S."/>
            <person name="Secka A."/>
            <person name="Antonio M."/>
            <person name="Oren A."/>
            <person name="Chaudhuri R.R."/>
            <person name="La Ragione R."/>
            <person name="Hildebrand F."/>
            <person name="Pallen M.J."/>
        </authorList>
    </citation>
    <scope>NUCLEOTIDE SEQUENCE</scope>
    <source>
        <strain evidence="5">14700</strain>
    </source>
</reference>
<dbReference type="GO" id="GO:0042956">
    <property type="term" value="P:maltodextrin transmembrane transport"/>
    <property type="evidence" value="ECO:0007669"/>
    <property type="project" value="TreeGrafter"/>
</dbReference>
<evidence type="ECO:0000313" key="6">
    <source>
        <dbReference type="Proteomes" id="UP000810292"/>
    </source>
</evidence>
<proteinExistence type="inferred from homology"/>
<evidence type="ECO:0000256" key="2">
    <source>
        <dbReference type="ARBA" id="ARBA00022448"/>
    </source>
</evidence>
<dbReference type="EMBL" id="JADIMF010000158">
    <property type="protein sequence ID" value="MBO8470059.1"/>
    <property type="molecule type" value="Genomic_DNA"/>
</dbReference>
<keyword evidence="3 4" id="KW-0732">Signal</keyword>
<evidence type="ECO:0000256" key="1">
    <source>
        <dbReference type="ARBA" id="ARBA00008520"/>
    </source>
</evidence>
<reference evidence="5" key="1">
    <citation type="submission" date="2020-10" db="EMBL/GenBank/DDBJ databases">
        <authorList>
            <person name="Gilroy R."/>
        </authorList>
    </citation>
    <scope>NUCLEOTIDE SEQUENCE</scope>
    <source>
        <strain evidence="5">14700</strain>
    </source>
</reference>
<feature type="signal peptide" evidence="4">
    <location>
        <begin position="1"/>
        <end position="20"/>
    </location>
</feature>
<evidence type="ECO:0000256" key="4">
    <source>
        <dbReference type="SAM" id="SignalP"/>
    </source>
</evidence>
<dbReference type="GO" id="GO:0015768">
    <property type="term" value="P:maltose transport"/>
    <property type="evidence" value="ECO:0007669"/>
    <property type="project" value="TreeGrafter"/>
</dbReference>
<dbReference type="Proteomes" id="UP000810292">
    <property type="component" value="Unassembled WGS sequence"/>
</dbReference>
<feature type="chain" id="PRO_5039177719" evidence="4">
    <location>
        <begin position="21"/>
        <end position="420"/>
    </location>
</feature>
<dbReference type="PANTHER" id="PTHR30061">
    <property type="entry name" value="MALTOSE-BINDING PERIPLASMIC PROTEIN"/>
    <property type="match status" value="1"/>
</dbReference>
<name>A0A9D9NE85_9SPIO</name>
<sequence length="420" mass="46196">MKRIILIAMLLITAAMMVFAGGSKEAAAETDGKTELVFWTRINDTFEEEIAAFEAAHPDVDVTRVGVGSDYDDLTTKYIASAVSGELPHVGLVSQRYGIPQLYDAGVLVPVDELMTEEEMNDVLDAYWGRYTYKERKVALPFQVSMPMLYVNLDLFNEYGVEIPRTWEEVIEAAHKLTIDTDGDGVTDIYGFNIPSDAPWYLNGMFKAAGADVIRSEKDVNFNQEEVVAVLETIQDLTADGCMPSNQHSSAKDDFKNGSVAMILNSCAGNGSIAKGVGDKFEYAMVTFPSINGNIYAPLGGNGLGVFKSNPEMEALAWEFVQFMTSTEAYSGFSMNKGYMPITKSSMEEDVVKARINDPFWAETYAQVSHLYGQPINPVDATIWNSINDILSIIEADSEADVAALVADTQSEIEDFLAEY</sequence>
<organism evidence="5 6">
    <name type="scientific">Candidatus Ornithospirochaeta stercoravium</name>
    <dbReference type="NCBI Taxonomy" id="2840897"/>
    <lineage>
        <taxon>Bacteria</taxon>
        <taxon>Pseudomonadati</taxon>
        <taxon>Spirochaetota</taxon>
        <taxon>Spirochaetia</taxon>
        <taxon>Spirochaetales</taxon>
        <taxon>Spirochaetaceae</taxon>
        <taxon>Spirochaetaceae incertae sedis</taxon>
        <taxon>Candidatus Ornithospirochaeta</taxon>
    </lineage>
</organism>
<keyword evidence="2" id="KW-0813">Transport</keyword>
<comment type="similarity">
    <text evidence="1">Belongs to the bacterial solute-binding protein 1 family.</text>
</comment>
<dbReference type="Pfam" id="PF13416">
    <property type="entry name" value="SBP_bac_8"/>
    <property type="match status" value="1"/>
</dbReference>
<comment type="caution">
    <text evidence="5">The sequence shown here is derived from an EMBL/GenBank/DDBJ whole genome shotgun (WGS) entry which is preliminary data.</text>
</comment>
<evidence type="ECO:0000256" key="3">
    <source>
        <dbReference type="ARBA" id="ARBA00022729"/>
    </source>
</evidence>
<dbReference type="GO" id="GO:0055052">
    <property type="term" value="C:ATP-binding cassette (ABC) transporter complex, substrate-binding subunit-containing"/>
    <property type="evidence" value="ECO:0007669"/>
    <property type="project" value="TreeGrafter"/>
</dbReference>
<dbReference type="SUPFAM" id="SSF53850">
    <property type="entry name" value="Periplasmic binding protein-like II"/>
    <property type="match status" value="1"/>
</dbReference>
<gene>
    <name evidence="5" type="ORF">IAA72_09815</name>
</gene>
<dbReference type="PANTHER" id="PTHR30061:SF50">
    <property type="entry name" value="MALTOSE_MALTODEXTRIN-BINDING PERIPLASMIC PROTEIN"/>
    <property type="match status" value="1"/>
</dbReference>
<dbReference type="GO" id="GO:1901982">
    <property type="term" value="F:maltose binding"/>
    <property type="evidence" value="ECO:0007669"/>
    <property type="project" value="TreeGrafter"/>
</dbReference>
<protein>
    <submittedName>
        <fullName evidence="5">Extracellular solute-binding protein</fullName>
    </submittedName>
</protein>
<accession>A0A9D9NE85</accession>
<dbReference type="InterPro" id="IPR006059">
    <property type="entry name" value="SBP"/>
</dbReference>
<evidence type="ECO:0000313" key="5">
    <source>
        <dbReference type="EMBL" id="MBO8470059.1"/>
    </source>
</evidence>